<protein>
    <submittedName>
        <fullName evidence="8">MATE family efflux transporter</fullName>
    </submittedName>
</protein>
<keyword evidence="9" id="KW-1185">Reference proteome</keyword>
<dbReference type="NCBIfam" id="TIGR00797">
    <property type="entry name" value="matE"/>
    <property type="match status" value="1"/>
</dbReference>
<evidence type="ECO:0000256" key="7">
    <source>
        <dbReference type="SAM" id="Phobius"/>
    </source>
</evidence>
<evidence type="ECO:0000256" key="2">
    <source>
        <dbReference type="ARBA" id="ARBA00022448"/>
    </source>
</evidence>
<dbReference type="PIRSF" id="PIRSF006603">
    <property type="entry name" value="DinF"/>
    <property type="match status" value="1"/>
</dbReference>
<dbReference type="InterPro" id="IPR052031">
    <property type="entry name" value="Membrane_Transporter-Flippase"/>
</dbReference>
<evidence type="ECO:0000256" key="1">
    <source>
        <dbReference type="ARBA" id="ARBA00004651"/>
    </source>
</evidence>
<feature type="transmembrane region" description="Helical" evidence="7">
    <location>
        <begin position="95"/>
        <end position="118"/>
    </location>
</feature>
<evidence type="ECO:0000256" key="5">
    <source>
        <dbReference type="ARBA" id="ARBA00022989"/>
    </source>
</evidence>
<comment type="subcellular location">
    <subcellularLocation>
        <location evidence="1">Cell membrane</location>
        <topology evidence="1">Multi-pass membrane protein</topology>
    </subcellularLocation>
</comment>
<evidence type="ECO:0000256" key="4">
    <source>
        <dbReference type="ARBA" id="ARBA00022692"/>
    </source>
</evidence>
<dbReference type="GO" id="GO:0005886">
    <property type="term" value="C:plasma membrane"/>
    <property type="evidence" value="ECO:0007669"/>
    <property type="project" value="UniProtKB-SubCell"/>
</dbReference>
<feature type="transmembrane region" description="Helical" evidence="7">
    <location>
        <begin position="21"/>
        <end position="42"/>
    </location>
</feature>
<dbReference type="Proteomes" id="UP000243494">
    <property type="component" value="Unassembled WGS sequence"/>
</dbReference>
<dbReference type="EMBL" id="NOJZ02000033">
    <property type="protein sequence ID" value="RDY22651.1"/>
    <property type="molecule type" value="Genomic_DNA"/>
</dbReference>
<feature type="transmembrane region" description="Helical" evidence="7">
    <location>
        <begin position="314"/>
        <end position="333"/>
    </location>
</feature>
<keyword evidence="5 7" id="KW-1133">Transmembrane helix</keyword>
<evidence type="ECO:0000313" key="9">
    <source>
        <dbReference type="Proteomes" id="UP000243494"/>
    </source>
</evidence>
<keyword evidence="6 7" id="KW-0472">Membrane</keyword>
<name>A0A371IQ99_9FIRM</name>
<dbReference type="GO" id="GO:0015297">
    <property type="term" value="F:antiporter activity"/>
    <property type="evidence" value="ECO:0007669"/>
    <property type="project" value="InterPro"/>
</dbReference>
<dbReference type="AlphaFoldDB" id="A0A371IQ99"/>
<feature type="transmembrane region" description="Helical" evidence="7">
    <location>
        <begin position="353"/>
        <end position="375"/>
    </location>
</feature>
<keyword evidence="4 7" id="KW-0812">Transmembrane</keyword>
<dbReference type="GO" id="GO:0042910">
    <property type="term" value="F:xenobiotic transmembrane transporter activity"/>
    <property type="evidence" value="ECO:0007669"/>
    <property type="project" value="InterPro"/>
</dbReference>
<feature type="transmembrane region" description="Helical" evidence="7">
    <location>
        <begin position="382"/>
        <end position="400"/>
    </location>
</feature>
<dbReference type="CDD" id="cd13138">
    <property type="entry name" value="MATE_yoeA_like"/>
    <property type="match status" value="1"/>
</dbReference>
<dbReference type="InterPro" id="IPR002528">
    <property type="entry name" value="MATE_fam"/>
</dbReference>
<evidence type="ECO:0000313" key="8">
    <source>
        <dbReference type="EMBL" id="RDY22651.1"/>
    </source>
</evidence>
<keyword evidence="3" id="KW-1003">Cell membrane</keyword>
<feature type="transmembrane region" description="Helical" evidence="7">
    <location>
        <begin position="169"/>
        <end position="187"/>
    </location>
</feature>
<dbReference type="PANTHER" id="PTHR43549">
    <property type="entry name" value="MULTIDRUG RESISTANCE PROTEIN YPNP-RELATED"/>
    <property type="match status" value="1"/>
</dbReference>
<reference evidence="8 9" key="1">
    <citation type="journal article" date="2017" name="Genome Announc.">
        <title>Draft Genome Sequence of Romboutsia maritimum sp. nov. Strain CCRI-22766(T), Isolated from Coastal Estuarine Mud.</title>
        <authorList>
            <person name="Maheux A.F."/>
            <person name="Boudreau D.K."/>
            <person name="Berube E."/>
            <person name="Boissinot M."/>
            <person name="Raymond F."/>
            <person name="Brodeur S."/>
            <person name="Corbeil J."/>
            <person name="Brightwell G."/>
            <person name="Broda D."/>
            <person name="Omar R.F."/>
            <person name="Bergeron M.G."/>
        </authorList>
    </citation>
    <scope>NUCLEOTIDE SEQUENCE [LARGE SCALE GENOMIC DNA]</scope>
    <source>
        <strain evidence="8 9">CCRI-22766</strain>
    </source>
</reference>
<organism evidence="8 9">
    <name type="scientific">Romboutsia maritimum</name>
    <dbReference type="NCBI Taxonomy" id="2020948"/>
    <lineage>
        <taxon>Bacteria</taxon>
        <taxon>Bacillati</taxon>
        <taxon>Bacillota</taxon>
        <taxon>Clostridia</taxon>
        <taxon>Peptostreptococcales</taxon>
        <taxon>Peptostreptococcaceae</taxon>
        <taxon>Romboutsia</taxon>
    </lineage>
</organism>
<feature type="transmembrane region" description="Helical" evidence="7">
    <location>
        <begin position="255"/>
        <end position="274"/>
    </location>
</feature>
<evidence type="ECO:0000256" key="6">
    <source>
        <dbReference type="ARBA" id="ARBA00023136"/>
    </source>
</evidence>
<dbReference type="Pfam" id="PF01554">
    <property type="entry name" value="MatE"/>
    <property type="match status" value="2"/>
</dbReference>
<comment type="caution">
    <text evidence="8">The sequence shown here is derived from an EMBL/GenBank/DDBJ whole genome shotgun (WGS) entry which is preliminary data.</text>
</comment>
<dbReference type="OrthoDB" id="9776324at2"/>
<evidence type="ECO:0000256" key="3">
    <source>
        <dbReference type="ARBA" id="ARBA00022475"/>
    </source>
</evidence>
<feature type="transmembrane region" description="Helical" evidence="7">
    <location>
        <begin position="412"/>
        <end position="432"/>
    </location>
</feature>
<gene>
    <name evidence="8" type="ORF">CHF27_012315</name>
</gene>
<sequence length="448" mass="49216">MNNKLEKNFTTGNTTKKLIGVTIPLLIAFIFSMAYNIVDSLWVGNLLGEKAMAALTVSMPPILLTISIAMGATNGVAILLSKYIGAKDKENENKVISTSFIAAIIFSISLTTICEVGAKTILNLLNTPSEIYSMAKDYLILYMIGYVFVFMYLYFTAVLRSFGNTTMQMISIIACTILNLILDPIFINKMGLRGAAIATLLSQVIMMIIMIGYIIKKKLIVIDFKLFDKNSLKELALKAIPSIIQQSIPAISTSFITYLVSVFGVLPIAAFGISGKLETILFYPAMALNMTITTCTGQCFGAKNIKKSKEYLKSGILLGIGFLTVLTIIVVFFSKNLAQIFGAGESVKNLVKVYFSIISVGYIFNVITNCILGAINGFGKPMSAMFLMIFYYIIVRMPLAKILSMNKLGLDGIWTAVLISHIAASIASIFYFKILLKKDNIKFDMELI</sequence>
<feature type="transmembrane region" description="Helical" evidence="7">
    <location>
        <begin position="62"/>
        <end position="83"/>
    </location>
</feature>
<accession>A0A371IQ99</accession>
<feature type="transmembrane region" description="Helical" evidence="7">
    <location>
        <begin position="280"/>
        <end position="302"/>
    </location>
</feature>
<keyword evidence="2" id="KW-0813">Transport</keyword>
<feature type="transmembrane region" description="Helical" evidence="7">
    <location>
        <begin position="193"/>
        <end position="215"/>
    </location>
</feature>
<dbReference type="PANTHER" id="PTHR43549:SF3">
    <property type="entry name" value="MULTIDRUG RESISTANCE PROTEIN YPNP-RELATED"/>
    <property type="match status" value="1"/>
</dbReference>
<dbReference type="RefSeq" id="WP_095405250.1">
    <property type="nucleotide sequence ID" value="NZ_NOJZ02000033.1"/>
</dbReference>
<proteinExistence type="predicted"/>
<dbReference type="InterPro" id="IPR048279">
    <property type="entry name" value="MdtK-like"/>
</dbReference>
<feature type="transmembrane region" description="Helical" evidence="7">
    <location>
        <begin position="138"/>
        <end position="157"/>
    </location>
</feature>